<feature type="compositionally biased region" description="Basic and acidic residues" evidence="1">
    <location>
        <begin position="23"/>
        <end position="32"/>
    </location>
</feature>
<evidence type="ECO:0000313" key="2">
    <source>
        <dbReference type="EMBL" id="KAG0580378.1"/>
    </source>
</evidence>
<name>A0A8T0ID44_CERPU</name>
<evidence type="ECO:0000313" key="3">
    <source>
        <dbReference type="Proteomes" id="UP000822688"/>
    </source>
</evidence>
<organism evidence="2 3">
    <name type="scientific">Ceratodon purpureus</name>
    <name type="common">Fire moss</name>
    <name type="synonym">Dicranum purpureum</name>
    <dbReference type="NCBI Taxonomy" id="3225"/>
    <lineage>
        <taxon>Eukaryota</taxon>
        <taxon>Viridiplantae</taxon>
        <taxon>Streptophyta</taxon>
        <taxon>Embryophyta</taxon>
        <taxon>Bryophyta</taxon>
        <taxon>Bryophytina</taxon>
        <taxon>Bryopsida</taxon>
        <taxon>Dicranidae</taxon>
        <taxon>Pseudoditrichales</taxon>
        <taxon>Ditrichaceae</taxon>
        <taxon>Ceratodon</taxon>
    </lineage>
</organism>
<dbReference type="AlphaFoldDB" id="A0A8T0ID44"/>
<gene>
    <name evidence="2" type="ORF">KC19_4G168700</name>
</gene>
<keyword evidence="3" id="KW-1185">Reference proteome</keyword>
<comment type="caution">
    <text evidence="2">The sequence shown here is derived from an EMBL/GenBank/DDBJ whole genome shotgun (WGS) entry which is preliminary data.</text>
</comment>
<protein>
    <submittedName>
        <fullName evidence="2">Uncharacterized protein</fullName>
    </submittedName>
</protein>
<feature type="region of interest" description="Disordered" evidence="1">
    <location>
        <begin position="1"/>
        <end position="60"/>
    </location>
</feature>
<dbReference type="Proteomes" id="UP000822688">
    <property type="component" value="Chromosome 4"/>
</dbReference>
<dbReference type="EMBL" id="CM026424">
    <property type="protein sequence ID" value="KAG0580378.1"/>
    <property type="molecule type" value="Genomic_DNA"/>
</dbReference>
<reference evidence="2" key="1">
    <citation type="submission" date="2020-06" db="EMBL/GenBank/DDBJ databases">
        <title>WGS assembly of Ceratodon purpureus strain R40.</title>
        <authorList>
            <person name="Carey S.B."/>
            <person name="Jenkins J."/>
            <person name="Shu S."/>
            <person name="Lovell J.T."/>
            <person name="Sreedasyam A."/>
            <person name="Maumus F."/>
            <person name="Tiley G.P."/>
            <person name="Fernandez-Pozo N."/>
            <person name="Barry K."/>
            <person name="Chen C."/>
            <person name="Wang M."/>
            <person name="Lipzen A."/>
            <person name="Daum C."/>
            <person name="Saski C.A."/>
            <person name="Payton A.C."/>
            <person name="Mcbreen J.C."/>
            <person name="Conrad R.E."/>
            <person name="Kollar L.M."/>
            <person name="Olsson S."/>
            <person name="Huttunen S."/>
            <person name="Landis J.B."/>
            <person name="Wickett N.J."/>
            <person name="Johnson M.G."/>
            <person name="Rensing S.A."/>
            <person name="Grimwood J."/>
            <person name="Schmutz J."/>
            <person name="Mcdaniel S.F."/>
        </authorList>
    </citation>
    <scope>NUCLEOTIDE SEQUENCE</scope>
    <source>
        <strain evidence="2">R40</strain>
    </source>
</reference>
<proteinExistence type="predicted"/>
<feature type="compositionally biased region" description="Polar residues" evidence="1">
    <location>
        <begin position="1"/>
        <end position="15"/>
    </location>
</feature>
<accession>A0A8T0ID44</accession>
<evidence type="ECO:0000256" key="1">
    <source>
        <dbReference type="SAM" id="MobiDB-lite"/>
    </source>
</evidence>
<sequence>MRNPTTPLNAHSADSSRVIRLTESNRTRESHHNHPRSHQFPRLTELQKPPRMSSNESQTGPFESAWLRDAHLCSSPDYGPDVFTQHMIQYGVVLVSPRGTLFVCHQHPRCPSRTVPERVVNPPIKSLKHTTIGGAPDLTMGQFPDAGGVGRWIEPCSRFAEAGPRMP</sequence>